<evidence type="ECO:0000313" key="2">
    <source>
        <dbReference type="EMBL" id="KAF5775905.1"/>
    </source>
</evidence>
<gene>
    <name evidence="2" type="ORF">HanXRQr2_Chr13g0617251</name>
</gene>
<sequence length="87" mass="9612">MCIDLEEFGYKNDTRNNALKLSQMCALCVLFTSVTAGCLNRQCTTTTTNSDIGHEPSRKPTKSHSLWLDSSSTIRKKPSSQGEGRTL</sequence>
<comment type="caution">
    <text evidence="2">The sequence shown here is derived from an EMBL/GenBank/DDBJ whole genome shotgun (WGS) entry which is preliminary data.</text>
</comment>
<reference evidence="2" key="2">
    <citation type="submission" date="2020-06" db="EMBL/GenBank/DDBJ databases">
        <title>Helianthus annuus Genome sequencing and assembly Release 2.</title>
        <authorList>
            <person name="Gouzy J."/>
            <person name="Langlade N."/>
            <person name="Munos S."/>
        </authorList>
    </citation>
    <scope>NUCLEOTIDE SEQUENCE</scope>
    <source>
        <tissue evidence="2">Leaves</tissue>
    </source>
</reference>
<accession>A0A9K3ELG4</accession>
<keyword evidence="3" id="KW-1185">Reference proteome</keyword>
<dbReference type="EMBL" id="MNCJ02000328">
    <property type="protein sequence ID" value="KAF5775905.1"/>
    <property type="molecule type" value="Genomic_DNA"/>
</dbReference>
<feature type="compositionally biased region" description="Polar residues" evidence="1">
    <location>
        <begin position="68"/>
        <end position="87"/>
    </location>
</feature>
<feature type="region of interest" description="Disordered" evidence="1">
    <location>
        <begin position="47"/>
        <end position="87"/>
    </location>
</feature>
<dbReference type="Proteomes" id="UP000215914">
    <property type="component" value="Unassembled WGS sequence"/>
</dbReference>
<protein>
    <submittedName>
        <fullName evidence="2">Uncharacterized protein</fullName>
    </submittedName>
</protein>
<organism evidence="2 3">
    <name type="scientific">Helianthus annuus</name>
    <name type="common">Common sunflower</name>
    <dbReference type="NCBI Taxonomy" id="4232"/>
    <lineage>
        <taxon>Eukaryota</taxon>
        <taxon>Viridiplantae</taxon>
        <taxon>Streptophyta</taxon>
        <taxon>Embryophyta</taxon>
        <taxon>Tracheophyta</taxon>
        <taxon>Spermatophyta</taxon>
        <taxon>Magnoliopsida</taxon>
        <taxon>eudicotyledons</taxon>
        <taxon>Gunneridae</taxon>
        <taxon>Pentapetalae</taxon>
        <taxon>asterids</taxon>
        <taxon>campanulids</taxon>
        <taxon>Asterales</taxon>
        <taxon>Asteraceae</taxon>
        <taxon>Asteroideae</taxon>
        <taxon>Heliantheae alliance</taxon>
        <taxon>Heliantheae</taxon>
        <taxon>Helianthus</taxon>
    </lineage>
</organism>
<dbReference type="Gramene" id="mRNA:HanXRQr2_Chr13g0617251">
    <property type="protein sequence ID" value="CDS:HanXRQr2_Chr13g0617251.1"/>
    <property type="gene ID" value="HanXRQr2_Chr13g0617251"/>
</dbReference>
<evidence type="ECO:0000256" key="1">
    <source>
        <dbReference type="SAM" id="MobiDB-lite"/>
    </source>
</evidence>
<reference evidence="2" key="1">
    <citation type="journal article" date="2017" name="Nature">
        <title>The sunflower genome provides insights into oil metabolism, flowering and Asterid evolution.</title>
        <authorList>
            <person name="Badouin H."/>
            <person name="Gouzy J."/>
            <person name="Grassa C.J."/>
            <person name="Murat F."/>
            <person name="Staton S.E."/>
            <person name="Cottret L."/>
            <person name="Lelandais-Briere C."/>
            <person name="Owens G.L."/>
            <person name="Carrere S."/>
            <person name="Mayjonade B."/>
            <person name="Legrand L."/>
            <person name="Gill N."/>
            <person name="Kane N.C."/>
            <person name="Bowers J.E."/>
            <person name="Hubner S."/>
            <person name="Bellec A."/>
            <person name="Berard A."/>
            <person name="Berges H."/>
            <person name="Blanchet N."/>
            <person name="Boniface M.C."/>
            <person name="Brunel D."/>
            <person name="Catrice O."/>
            <person name="Chaidir N."/>
            <person name="Claudel C."/>
            <person name="Donnadieu C."/>
            <person name="Faraut T."/>
            <person name="Fievet G."/>
            <person name="Helmstetter N."/>
            <person name="King M."/>
            <person name="Knapp S.J."/>
            <person name="Lai Z."/>
            <person name="Le Paslier M.C."/>
            <person name="Lippi Y."/>
            <person name="Lorenzon L."/>
            <person name="Mandel J.R."/>
            <person name="Marage G."/>
            <person name="Marchand G."/>
            <person name="Marquand E."/>
            <person name="Bret-Mestries E."/>
            <person name="Morien E."/>
            <person name="Nambeesan S."/>
            <person name="Nguyen T."/>
            <person name="Pegot-Espagnet P."/>
            <person name="Pouilly N."/>
            <person name="Raftis F."/>
            <person name="Sallet E."/>
            <person name="Schiex T."/>
            <person name="Thomas J."/>
            <person name="Vandecasteele C."/>
            <person name="Vares D."/>
            <person name="Vear F."/>
            <person name="Vautrin S."/>
            <person name="Crespi M."/>
            <person name="Mangin B."/>
            <person name="Burke J.M."/>
            <person name="Salse J."/>
            <person name="Munos S."/>
            <person name="Vincourt P."/>
            <person name="Rieseberg L.H."/>
            <person name="Langlade N.B."/>
        </authorList>
    </citation>
    <scope>NUCLEOTIDE SEQUENCE</scope>
    <source>
        <tissue evidence="2">Leaves</tissue>
    </source>
</reference>
<dbReference type="AlphaFoldDB" id="A0A9K3ELG4"/>
<evidence type="ECO:0000313" key="3">
    <source>
        <dbReference type="Proteomes" id="UP000215914"/>
    </source>
</evidence>
<name>A0A9K3ELG4_HELAN</name>
<proteinExistence type="predicted"/>